<reference evidence="2 3" key="1">
    <citation type="submission" date="2014-04" db="EMBL/GenBank/DDBJ databases">
        <authorList>
            <consortium name="DOE Joint Genome Institute"/>
            <person name="Kuo A."/>
            <person name="Zuccaro A."/>
            <person name="Kohler A."/>
            <person name="Nagy L.G."/>
            <person name="Floudas D."/>
            <person name="Copeland A."/>
            <person name="Barry K.W."/>
            <person name="Cichocki N."/>
            <person name="Veneault-Fourrey C."/>
            <person name="LaButti K."/>
            <person name="Lindquist E.A."/>
            <person name="Lipzen A."/>
            <person name="Lundell T."/>
            <person name="Morin E."/>
            <person name="Murat C."/>
            <person name="Sun H."/>
            <person name="Tunlid A."/>
            <person name="Henrissat B."/>
            <person name="Grigoriev I.V."/>
            <person name="Hibbett D.S."/>
            <person name="Martin F."/>
            <person name="Nordberg H.P."/>
            <person name="Cantor M.N."/>
            <person name="Hua S.X."/>
        </authorList>
    </citation>
    <scope>NUCLEOTIDE SEQUENCE [LARGE SCALE GENOMIC DNA]</scope>
    <source>
        <strain evidence="2 3">MAFF 305830</strain>
    </source>
</reference>
<gene>
    <name evidence="2" type="ORF">M408DRAFT_328636</name>
</gene>
<feature type="compositionally biased region" description="Low complexity" evidence="1">
    <location>
        <begin position="571"/>
        <end position="584"/>
    </location>
</feature>
<feature type="compositionally biased region" description="Low complexity" evidence="1">
    <location>
        <begin position="607"/>
        <end position="618"/>
    </location>
</feature>
<name>A0A0C3BCI0_SERVB</name>
<evidence type="ECO:0000313" key="2">
    <source>
        <dbReference type="EMBL" id="KIM29834.1"/>
    </source>
</evidence>
<dbReference type="HOGENOM" id="CLU_410584_0_0_1"/>
<dbReference type="EMBL" id="KN824287">
    <property type="protein sequence ID" value="KIM29834.1"/>
    <property type="molecule type" value="Genomic_DNA"/>
</dbReference>
<dbReference type="AlphaFoldDB" id="A0A0C3BCI0"/>
<dbReference type="STRING" id="933852.A0A0C3BCI0"/>
<protein>
    <submittedName>
        <fullName evidence="2">Uncharacterized protein</fullName>
    </submittedName>
</protein>
<feature type="region of interest" description="Disordered" evidence="1">
    <location>
        <begin position="607"/>
        <end position="651"/>
    </location>
</feature>
<feature type="compositionally biased region" description="Low complexity" evidence="1">
    <location>
        <begin position="403"/>
        <end position="422"/>
    </location>
</feature>
<keyword evidence="3" id="KW-1185">Reference proteome</keyword>
<feature type="compositionally biased region" description="Pro residues" evidence="1">
    <location>
        <begin position="523"/>
        <end position="535"/>
    </location>
</feature>
<feature type="compositionally biased region" description="Polar residues" evidence="1">
    <location>
        <begin position="298"/>
        <end position="335"/>
    </location>
</feature>
<reference evidence="3" key="2">
    <citation type="submission" date="2015-01" db="EMBL/GenBank/DDBJ databases">
        <title>Evolutionary Origins and Diversification of the Mycorrhizal Mutualists.</title>
        <authorList>
            <consortium name="DOE Joint Genome Institute"/>
            <consortium name="Mycorrhizal Genomics Consortium"/>
            <person name="Kohler A."/>
            <person name="Kuo A."/>
            <person name="Nagy L.G."/>
            <person name="Floudas D."/>
            <person name="Copeland A."/>
            <person name="Barry K.W."/>
            <person name="Cichocki N."/>
            <person name="Veneault-Fourrey C."/>
            <person name="LaButti K."/>
            <person name="Lindquist E.A."/>
            <person name="Lipzen A."/>
            <person name="Lundell T."/>
            <person name="Morin E."/>
            <person name="Murat C."/>
            <person name="Riley R."/>
            <person name="Ohm R."/>
            <person name="Sun H."/>
            <person name="Tunlid A."/>
            <person name="Henrissat B."/>
            <person name="Grigoriev I.V."/>
            <person name="Hibbett D.S."/>
            <person name="Martin F."/>
        </authorList>
    </citation>
    <scope>NUCLEOTIDE SEQUENCE [LARGE SCALE GENOMIC DNA]</scope>
    <source>
        <strain evidence="3">MAFF 305830</strain>
    </source>
</reference>
<organism evidence="2 3">
    <name type="scientific">Serendipita vermifera MAFF 305830</name>
    <dbReference type="NCBI Taxonomy" id="933852"/>
    <lineage>
        <taxon>Eukaryota</taxon>
        <taxon>Fungi</taxon>
        <taxon>Dikarya</taxon>
        <taxon>Basidiomycota</taxon>
        <taxon>Agaricomycotina</taxon>
        <taxon>Agaricomycetes</taxon>
        <taxon>Sebacinales</taxon>
        <taxon>Serendipitaceae</taxon>
        <taxon>Serendipita</taxon>
    </lineage>
</organism>
<feature type="region of interest" description="Disordered" evidence="1">
    <location>
        <begin position="298"/>
        <end position="591"/>
    </location>
</feature>
<evidence type="ECO:0000313" key="3">
    <source>
        <dbReference type="Proteomes" id="UP000054097"/>
    </source>
</evidence>
<feature type="compositionally biased region" description="Low complexity" evidence="1">
    <location>
        <begin position="625"/>
        <end position="636"/>
    </location>
</feature>
<feature type="compositionally biased region" description="Polar residues" evidence="1">
    <location>
        <begin position="359"/>
        <end position="384"/>
    </location>
</feature>
<sequence>MLNFLFPALKASVKASPENFNRCVLMLELCKEIGSYEIDREKVHRFIEASCKYICEIVEADDARRSKKAIQSPAPKSWDQTIQELWDILPTLGNDVANRFDQAKMADAIAEIRVQRAKEMVEKLGGEGKRIKVKLVFPDETDTAYIPLFMTYKVKSNTPPTMLKAIVMFSKRTERRSYVDFYCKTNTKVEEEPADWKAGDDVPNRLLAVMKKGMFYLDLPDRDLPPLCYNIFALKDYNRVYLRESTGKLHSYLRGDVSNLSLSANQSATTQQSSCAKWSDVYEHVFKMKEDHWIITPDTNATMSPATSGGSSTGHQPPHTGSLQGPNTVSSSGSPPATGHSPAPSPLAPATVTRVIPPHNSTVPAPTAPQSLPVSPHTTTTSPNAPHPSPLQAQSAANLGNMATSTSSSSSVSPPTTAHSPANAPPPVAPVAVAHTTPLHNHVAPPSSPMHSSPTSLPQPHTTTTSPSIPHPGPLQAQNAAPLGQTGTSASSSTSVSLPTAIHSPANSPPPVAPVVVAHTTPPHNPVAPPSPPIHSLPTSLPKGATLPNVPPPSRMDAKNRGPPMNATTNAPSASAVAAASSQPPLKPQATPTHVLAGSALLVSAAASGSSRGPPSVAQASHRGSTSSPVPSATPSGNQNAPASFSRRDGWFKRTVKAVKKAVLGDEPG</sequence>
<dbReference type="OrthoDB" id="3193955at2759"/>
<feature type="compositionally biased region" description="Polar residues" evidence="1">
    <location>
        <begin position="391"/>
        <end position="402"/>
    </location>
</feature>
<feature type="compositionally biased region" description="Low complexity" evidence="1">
    <location>
        <begin position="449"/>
        <end position="468"/>
    </location>
</feature>
<proteinExistence type="predicted"/>
<evidence type="ECO:0000256" key="1">
    <source>
        <dbReference type="SAM" id="MobiDB-lite"/>
    </source>
</evidence>
<dbReference type="Proteomes" id="UP000054097">
    <property type="component" value="Unassembled WGS sequence"/>
</dbReference>
<feature type="compositionally biased region" description="Low complexity" evidence="1">
    <location>
        <begin position="486"/>
        <end position="506"/>
    </location>
</feature>
<accession>A0A0C3BCI0</accession>